<dbReference type="PANTHER" id="PTHR30383:SF5">
    <property type="entry name" value="SGNH HYDROLASE-TYPE ESTERASE DOMAIN-CONTAINING PROTEIN"/>
    <property type="match status" value="1"/>
</dbReference>
<dbReference type="Pfam" id="PF13472">
    <property type="entry name" value="Lipase_GDSL_2"/>
    <property type="match status" value="1"/>
</dbReference>
<comment type="caution">
    <text evidence="2">The sequence shown here is derived from an EMBL/GenBank/DDBJ whole genome shotgun (WGS) entry which is preliminary data.</text>
</comment>
<dbReference type="Proteomes" id="UP000262195">
    <property type="component" value="Unassembled WGS sequence"/>
</dbReference>
<dbReference type="InterPro" id="IPR013830">
    <property type="entry name" value="SGNH_hydro"/>
</dbReference>
<dbReference type="InterPro" id="IPR051532">
    <property type="entry name" value="Ester_Hydrolysis_Enzymes"/>
</dbReference>
<dbReference type="Gene3D" id="3.40.50.1110">
    <property type="entry name" value="SGNH hydrolase"/>
    <property type="match status" value="1"/>
</dbReference>
<dbReference type="GO" id="GO:0004622">
    <property type="term" value="F:phosphatidylcholine lysophospholipase activity"/>
    <property type="evidence" value="ECO:0007669"/>
    <property type="project" value="TreeGrafter"/>
</dbReference>
<name>A0A3D4S729_9ENTE</name>
<organism evidence="2 3">
    <name type="scientific">Bavariicoccus seileri</name>
    <dbReference type="NCBI Taxonomy" id="549685"/>
    <lineage>
        <taxon>Bacteria</taxon>
        <taxon>Bacillati</taxon>
        <taxon>Bacillota</taxon>
        <taxon>Bacilli</taxon>
        <taxon>Lactobacillales</taxon>
        <taxon>Enterococcaceae</taxon>
        <taxon>Bavariicoccus</taxon>
    </lineage>
</organism>
<evidence type="ECO:0000313" key="3">
    <source>
        <dbReference type="Proteomes" id="UP000262195"/>
    </source>
</evidence>
<dbReference type="AlphaFoldDB" id="A0A3D4S729"/>
<feature type="domain" description="SGNH hydrolase-type esterase" evidence="1">
    <location>
        <begin position="21"/>
        <end position="188"/>
    </location>
</feature>
<protein>
    <submittedName>
        <fullName evidence="2">Esterase</fullName>
    </submittedName>
</protein>
<dbReference type="PANTHER" id="PTHR30383">
    <property type="entry name" value="THIOESTERASE 1/PROTEASE 1/LYSOPHOSPHOLIPASE L1"/>
    <property type="match status" value="1"/>
</dbReference>
<proteinExistence type="predicted"/>
<accession>A0A3D4S729</accession>
<reference evidence="2 3" key="1">
    <citation type="journal article" date="2018" name="Nat. Biotechnol.">
        <title>A standardized bacterial taxonomy based on genome phylogeny substantially revises the tree of life.</title>
        <authorList>
            <person name="Parks D.H."/>
            <person name="Chuvochina M."/>
            <person name="Waite D.W."/>
            <person name="Rinke C."/>
            <person name="Skarshewski A."/>
            <person name="Chaumeil P.A."/>
            <person name="Hugenholtz P."/>
        </authorList>
    </citation>
    <scope>NUCLEOTIDE SEQUENCE [LARGE SCALE GENOMIC DNA]</scope>
    <source>
        <strain evidence="2">UBA11306</strain>
    </source>
</reference>
<sequence>MGLIRWLRSFLSNDDLTVVTFGDSLTTRHEGHDEPLITLKLEQLLPDLNWINAGHSGDDVLSADKRFEKDVLRHHPDIVTILFGTNDSSFHHNVSQIEFRQTLIKWIEEIGSERVILITPPPVDEAKQLNKRTNERINAYRTIIITLSQKYQIPLIDLFLIFKNDSRYPEILHGERNDGLHFGEAGYNLYAASIAKCLREHSLTHP</sequence>
<dbReference type="InterPro" id="IPR036514">
    <property type="entry name" value="SGNH_hydro_sf"/>
</dbReference>
<dbReference type="EMBL" id="DQHO01000022">
    <property type="protein sequence ID" value="HCS93761.1"/>
    <property type="molecule type" value="Genomic_DNA"/>
</dbReference>
<evidence type="ECO:0000313" key="2">
    <source>
        <dbReference type="EMBL" id="HCS93761.1"/>
    </source>
</evidence>
<dbReference type="SUPFAM" id="SSF52266">
    <property type="entry name" value="SGNH hydrolase"/>
    <property type="match status" value="1"/>
</dbReference>
<dbReference type="RefSeq" id="WP_022796677.1">
    <property type="nucleotide sequence ID" value="NZ_JBQEAI010000004.1"/>
</dbReference>
<gene>
    <name evidence="2" type="ORF">DIW15_03505</name>
</gene>
<evidence type="ECO:0000259" key="1">
    <source>
        <dbReference type="Pfam" id="PF13472"/>
    </source>
</evidence>
<dbReference type="STRING" id="1121105.GCA_000421665_01412"/>